<keyword evidence="9" id="KW-1185">Reference proteome</keyword>
<dbReference type="GO" id="GO:0005840">
    <property type="term" value="C:ribosome"/>
    <property type="evidence" value="ECO:0007669"/>
    <property type="project" value="InterPro"/>
</dbReference>
<comment type="domain">
    <text evidence="5">The PRC barrel domain binds ribosomal protein uS19.</text>
</comment>
<reference evidence="8 9" key="1">
    <citation type="submission" date="2019-03" db="EMBL/GenBank/DDBJ databases">
        <title>Genomic Encyclopedia of Type Strains, Phase IV (KMG-IV): sequencing the most valuable type-strain genomes for metagenomic binning, comparative biology and taxonomic classification.</title>
        <authorList>
            <person name="Goeker M."/>
        </authorList>
    </citation>
    <scope>NUCLEOTIDE SEQUENCE [LARGE SCALE GENOMIC DNA]</scope>
    <source>
        <strain evidence="8 9">DSM 15969</strain>
    </source>
</reference>
<evidence type="ECO:0000313" key="9">
    <source>
        <dbReference type="Proteomes" id="UP000295063"/>
    </source>
</evidence>
<dbReference type="RefSeq" id="WP_132074770.1">
    <property type="nucleotide sequence ID" value="NZ_DALYTA010000012.1"/>
</dbReference>
<feature type="domain" description="Ribosome maturation factor RimM PRC barrel" evidence="7">
    <location>
        <begin position="98"/>
        <end position="165"/>
    </location>
</feature>
<comment type="similarity">
    <text evidence="5">Belongs to the RimM family.</text>
</comment>
<gene>
    <name evidence="5" type="primary">rimM</name>
    <name evidence="8" type="ORF">EV210_101414</name>
</gene>
<dbReference type="PANTHER" id="PTHR33692">
    <property type="entry name" value="RIBOSOME MATURATION FACTOR RIMM"/>
    <property type="match status" value="1"/>
</dbReference>
<dbReference type="GO" id="GO:0005737">
    <property type="term" value="C:cytoplasm"/>
    <property type="evidence" value="ECO:0007669"/>
    <property type="project" value="UniProtKB-SubCell"/>
</dbReference>
<evidence type="ECO:0000313" key="8">
    <source>
        <dbReference type="EMBL" id="TCL40213.1"/>
    </source>
</evidence>
<comment type="caution">
    <text evidence="8">The sequence shown here is derived from an EMBL/GenBank/DDBJ whole genome shotgun (WGS) entry which is preliminary data.</text>
</comment>
<dbReference type="SUPFAM" id="SSF50447">
    <property type="entry name" value="Translation proteins"/>
    <property type="match status" value="1"/>
</dbReference>
<dbReference type="NCBIfam" id="TIGR02273">
    <property type="entry name" value="16S_RimM"/>
    <property type="match status" value="1"/>
</dbReference>
<evidence type="ECO:0000259" key="6">
    <source>
        <dbReference type="Pfam" id="PF01782"/>
    </source>
</evidence>
<dbReference type="OrthoDB" id="9810331at2"/>
<evidence type="ECO:0000256" key="3">
    <source>
        <dbReference type="ARBA" id="ARBA00022552"/>
    </source>
</evidence>
<dbReference type="InterPro" id="IPR011961">
    <property type="entry name" value="RimM"/>
</dbReference>
<evidence type="ECO:0000256" key="4">
    <source>
        <dbReference type="ARBA" id="ARBA00023186"/>
    </source>
</evidence>
<evidence type="ECO:0000256" key="5">
    <source>
        <dbReference type="HAMAP-Rule" id="MF_00014"/>
    </source>
</evidence>
<keyword evidence="4 5" id="KW-0143">Chaperone</keyword>
<dbReference type="GO" id="GO:0006364">
    <property type="term" value="P:rRNA processing"/>
    <property type="evidence" value="ECO:0007669"/>
    <property type="project" value="UniProtKB-UniRule"/>
</dbReference>
<evidence type="ECO:0000256" key="1">
    <source>
        <dbReference type="ARBA" id="ARBA00022490"/>
    </source>
</evidence>
<dbReference type="InterPro" id="IPR002676">
    <property type="entry name" value="RimM_N"/>
</dbReference>
<dbReference type="GO" id="GO:0043022">
    <property type="term" value="F:ribosome binding"/>
    <property type="evidence" value="ECO:0007669"/>
    <property type="project" value="InterPro"/>
</dbReference>
<keyword evidence="3 5" id="KW-0698">rRNA processing</keyword>
<dbReference type="SUPFAM" id="SSF50346">
    <property type="entry name" value="PRC-barrel domain"/>
    <property type="match status" value="1"/>
</dbReference>
<comment type="subunit">
    <text evidence="5">Binds ribosomal protein uS19.</text>
</comment>
<proteinExistence type="inferred from homology"/>
<dbReference type="Pfam" id="PF24986">
    <property type="entry name" value="PRC_RimM"/>
    <property type="match status" value="1"/>
</dbReference>
<dbReference type="Gene3D" id="2.30.30.240">
    <property type="entry name" value="PRC-barrel domain"/>
    <property type="match status" value="1"/>
</dbReference>
<feature type="domain" description="RimM N-terminal" evidence="6">
    <location>
        <begin position="8"/>
        <end position="86"/>
    </location>
</feature>
<sequence length="171" mass="19410">MADNQVIIGKIVAPHGVRGDVRVIPLTDFPERFHQLEAVYTDDGAKLTVESARFHKQFVLIKFRSIQTMNDAEQLRGKLIKVRREDAVVLPEGHYYFFDIIGLAVYTESGDYLGEITDILQTGSNDVYIAEKANEKPLLIPALKEVVRQIDIPGKKIVVKLQEEWDDDSEN</sequence>
<dbReference type="InterPro" id="IPR056792">
    <property type="entry name" value="PRC_RimM"/>
</dbReference>
<dbReference type="EMBL" id="SLUI01000001">
    <property type="protein sequence ID" value="TCL40213.1"/>
    <property type="molecule type" value="Genomic_DNA"/>
</dbReference>
<dbReference type="InterPro" id="IPR009000">
    <property type="entry name" value="Transl_B-barrel_sf"/>
</dbReference>
<dbReference type="Pfam" id="PF01782">
    <property type="entry name" value="RimM"/>
    <property type="match status" value="1"/>
</dbReference>
<organism evidence="8 9">
    <name type="scientific">Anaerospora hongkongensis</name>
    <dbReference type="NCBI Taxonomy" id="244830"/>
    <lineage>
        <taxon>Bacteria</taxon>
        <taxon>Bacillati</taxon>
        <taxon>Bacillota</taxon>
        <taxon>Negativicutes</taxon>
        <taxon>Selenomonadales</taxon>
        <taxon>Sporomusaceae</taxon>
        <taxon>Anaerospora</taxon>
    </lineage>
</organism>
<dbReference type="PANTHER" id="PTHR33692:SF1">
    <property type="entry name" value="RIBOSOME MATURATION FACTOR RIMM"/>
    <property type="match status" value="1"/>
</dbReference>
<dbReference type="AlphaFoldDB" id="A0A4V2Q952"/>
<comment type="function">
    <text evidence="5">An accessory protein needed during the final step in the assembly of 30S ribosomal subunit, possibly for assembly of the head region. Essential for efficient processing of 16S rRNA. May be needed both before and after RbfA during the maturation of 16S rRNA. It has affinity for free ribosomal 30S subunits but not for 70S ribosomes.</text>
</comment>
<keyword evidence="1 5" id="KW-0963">Cytoplasm</keyword>
<dbReference type="InterPro" id="IPR011033">
    <property type="entry name" value="PRC_barrel-like_sf"/>
</dbReference>
<name>A0A4V2Q952_9FIRM</name>
<dbReference type="HAMAP" id="MF_00014">
    <property type="entry name" value="Ribosome_mat_RimM"/>
    <property type="match status" value="1"/>
</dbReference>
<comment type="subcellular location">
    <subcellularLocation>
        <location evidence="5">Cytoplasm</location>
    </subcellularLocation>
</comment>
<dbReference type="Gene3D" id="2.40.30.60">
    <property type="entry name" value="RimM"/>
    <property type="match status" value="1"/>
</dbReference>
<evidence type="ECO:0000256" key="2">
    <source>
        <dbReference type="ARBA" id="ARBA00022517"/>
    </source>
</evidence>
<accession>A0A4V2Q952</accession>
<dbReference type="GO" id="GO:0042274">
    <property type="term" value="P:ribosomal small subunit biogenesis"/>
    <property type="evidence" value="ECO:0007669"/>
    <property type="project" value="UniProtKB-UniRule"/>
</dbReference>
<protein>
    <recommendedName>
        <fullName evidence="5">Ribosome maturation factor RimM</fullName>
    </recommendedName>
</protein>
<keyword evidence="2 5" id="KW-0690">Ribosome biogenesis</keyword>
<evidence type="ECO:0000259" key="7">
    <source>
        <dbReference type="Pfam" id="PF24986"/>
    </source>
</evidence>
<dbReference type="Proteomes" id="UP000295063">
    <property type="component" value="Unassembled WGS sequence"/>
</dbReference>
<dbReference type="InterPro" id="IPR036976">
    <property type="entry name" value="RimM_N_sf"/>
</dbReference>